<keyword evidence="3" id="KW-0862">Zinc</keyword>
<dbReference type="PANTHER" id="PTHR42647:SF9">
    <property type="entry name" value="S-RIBONUCLEASE BINDING PROTEIN SBP1-RELATED"/>
    <property type="match status" value="1"/>
</dbReference>
<comment type="caution">
    <text evidence="6">The sequence shown here is derived from an EMBL/GenBank/DDBJ whole genome shotgun (WGS) entry which is preliminary data.</text>
</comment>
<reference evidence="6 7" key="1">
    <citation type="journal article" date="2024" name="G3 (Bethesda)">
        <title>Genome assembly of Hibiscus sabdariffa L. provides insights into metabolisms of medicinal natural products.</title>
        <authorList>
            <person name="Kim T."/>
        </authorList>
    </citation>
    <scope>NUCLEOTIDE SEQUENCE [LARGE SCALE GENOMIC DNA]</scope>
    <source>
        <strain evidence="6">TK-2024</strain>
        <tissue evidence="6">Old leaves</tissue>
    </source>
</reference>
<evidence type="ECO:0000256" key="1">
    <source>
        <dbReference type="ARBA" id="ARBA00022723"/>
    </source>
</evidence>
<dbReference type="Gene3D" id="3.30.40.10">
    <property type="entry name" value="Zinc/RING finger domain, C3HC4 (zinc finger)"/>
    <property type="match status" value="1"/>
</dbReference>
<keyword evidence="1" id="KW-0479">Metal-binding</keyword>
<protein>
    <recommendedName>
        <fullName evidence="5">RING-type domain-containing protein</fullName>
    </recommendedName>
</protein>
<dbReference type="InterPro" id="IPR001841">
    <property type="entry name" value="Znf_RING"/>
</dbReference>
<dbReference type="EMBL" id="JBBPBN010000060">
    <property type="protein sequence ID" value="KAK8987660.1"/>
    <property type="molecule type" value="Genomic_DNA"/>
</dbReference>
<keyword evidence="7" id="KW-1185">Reference proteome</keyword>
<proteinExistence type="predicted"/>
<dbReference type="Proteomes" id="UP001396334">
    <property type="component" value="Unassembled WGS sequence"/>
</dbReference>
<dbReference type="InterPro" id="IPR013083">
    <property type="entry name" value="Znf_RING/FYVE/PHD"/>
</dbReference>
<dbReference type="PROSITE" id="PS50089">
    <property type="entry name" value="ZF_RING_2"/>
    <property type="match status" value="1"/>
</dbReference>
<evidence type="ECO:0000313" key="6">
    <source>
        <dbReference type="EMBL" id="KAK8987660.1"/>
    </source>
</evidence>
<feature type="domain" description="RING-type" evidence="5">
    <location>
        <begin position="59"/>
        <end position="94"/>
    </location>
</feature>
<name>A0ABR2PHJ4_9ROSI</name>
<evidence type="ECO:0000256" key="3">
    <source>
        <dbReference type="ARBA" id="ARBA00022833"/>
    </source>
</evidence>
<evidence type="ECO:0000256" key="2">
    <source>
        <dbReference type="ARBA" id="ARBA00022771"/>
    </source>
</evidence>
<sequence>MKTNLVQVISQPQGAEQLRKEGFGDSEVDDAASYIDPNNFLTVAGGAKCVSGNQHGMICRACKAKEVSILLMPCRHLCLCRECDVLISVCPVCHVMKTAGVHVYLS</sequence>
<evidence type="ECO:0000313" key="7">
    <source>
        <dbReference type="Proteomes" id="UP001396334"/>
    </source>
</evidence>
<evidence type="ECO:0000259" key="5">
    <source>
        <dbReference type="PROSITE" id="PS50089"/>
    </source>
</evidence>
<evidence type="ECO:0000256" key="4">
    <source>
        <dbReference type="PROSITE-ProRule" id="PRU00175"/>
    </source>
</evidence>
<keyword evidence="2 4" id="KW-0863">Zinc-finger</keyword>
<accession>A0ABR2PHJ4</accession>
<dbReference type="Pfam" id="PF13920">
    <property type="entry name" value="zf-C3HC4_3"/>
    <property type="match status" value="1"/>
</dbReference>
<organism evidence="6 7">
    <name type="scientific">Hibiscus sabdariffa</name>
    <name type="common">roselle</name>
    <dbReference type="NCBI Taxonomy" id="183260"/>
    <lineage>
        <taxon>Eukaryota</taxon>
        <taxon>Viridiplantae</taxon>
        <taxon>Streptophyta</taxon>
        <taxon>Embryophyta</taxon>
        <taxon>Tracheophyta</taxon>
        <taxon>Spermatophyta</taxon>
        <taxon>Magnoliopsida</taxon>
        <taxon>eudicotyledons</taxon>
        <taxon>Gunneridae</taxon>
        <taxon>Pentapetalae</taxon>
        <taxon>rosids</taxon>
        <taxon>malvids</taxon>
        <taxon>Malvales</taxon>
        <taxon>Malvaceae</taxon>
        <taxon>Malvoideae</taxon>
        <taxon>Hibiscus</taxon>
    </lineage>
</organism>
<dbReference type="PANTHER" id="PTHR42647">
    <property type="entry name" value="SBP (S-RIBONUCLEASE BINDING PROTEIN) FAMILY PROTEIN"/>
    <property type="match status" value="1"/>
</dbReference>
<gene>
    <name evidence="6" type="ORF">V6N11_027405</name>
</gene>